<dbReference type="Proteomes" id="UP001225576">
    <property type="component" value="Unassembled WGS sequence"/>
</dbReference>
<dbReference type="AlphaFoldDB" id="A0AAW6ZFU5"/>
<sequence>METFATAEDVAADLLRPLTTVETQHVDHWLERALAAIKRELGELPDRVEHPDLWGAVREVQARIVGRRYRAADGFVSESDGQYQYRADMAMRSGRVALTDEDREDLGISVGGLYVWNPDYSGGLR</sequence>
<dbReference type="InterPro" id="IPR018963">
    <property type="entry name" value="Mycophage_D29_Gp19"/>
</dbReference>
<name>A0AAW6ZFU5_9ACTO</name>
<comment type="caution">
    <text evidence="1">The sequence shown here is derived from an EMBL/GenBank/DDBJ whole genome shotgun (WGS) entry which is preliminary data.</text>
</comment>
<dbReference type="Pfam" id="PF09355">
    <property type="entry name" value="Phage_Gp19"/>
    <property type="match status" value="1"/>
</dbReference>
<evidence type="ECO:0000313" key="1">
    <source>
        <dbReference type="EMBL" id="MDK8602110.1"/>
    </source>
</evidence>
<proteinExistence type="predicted"/>
<gene>
    <name evidence="1" type="ORF">QP858_06540</name>
</gene>
<protein>
    <submittedName>
        <fullName evidence="1">Gp19/Gp15/Gp42 family protein</fullName>
    </submittedName>
</protein>
<dbReference type="RefSeq" id="WP_101923552.1">
    <property type="nucleotide sequence ID" value="NZ_JASPDQ010000014.1"/>
</dbReference>
<dbReference type="EMBL" id="JASPDQ010000014">
    <property type="protein sequence ID" value="MDK8602110.1"/>
    <property type="molecule type" value="Genomic_DNA"/>
</dbReference>
<organism evidence="1 2">
    <name type="scientific">Trueperella bernardiae</name>
    <dbReference type="NCBI Taxonomy" id="59561"/>
    <lineage>
        <taxon>Bacteria</taxon>
        <taxon>Bacillati</taxon>
        <taxon>Actinomycetota</taxon>
        <taxon>Actinomycetes</taxon>
        <taxon>Actinomycetales</taxon>
        <taxon>Actinomycetaceae</taxon>
        <taxon>Trueperella</taxon>
    </lineage>
</organism>
<accession>A0AAW6ZFU5</accession>
<reference evidence="1" key="1">
    <citation type="submission" date="2023-05" db="EMBL/GenBank/DDBJ databases">
        <title>Genomic Catalog of Human Bladder Bacteria.</title>
        <authorList>
            <person name="Du J."/>
        </authorList>
    </citation>
    <scope>NUCLEOTIDE SEQUENCE</scope>
    <source>
        <strain evidence="1">UMB1304A</strain>
    </source>
</reference>
<evidence type="ECO:0000313" key="2">
    <source>
        <dbReference type="Proteomes" id="UP001225576"/>
    </source>
</evidence>